<proteinExistence type="predicted"/>
<organism evidence="1 2">
    <name type="scientific">Parabacteroides johnsonii</name>
    <dbReference type="NCBI Taxonomy" id="387661"/>
    <lineage>
        <taxon>Bacteria</taxon>
        <taxon>Pseudomonadati</taxon>
        <taxon>Bacteroidota</taxon>
        <taxon>Bacteroidia</taxon>
        <taxon>Bacteroidales</taxon>
        <taxon>Tannerellaceae</taxon>
        <taxon>Parabacteroides</taxon>
    </lineage>
</organism>
<protein>
    <submittedName>
        <fullName evidence="1">Transposase</fullName>
    </submittedName>
</protein>
<accession>A0ACC6CZP3</accession>
<gene>
    <name evidence="1" type="ORF">PQG99_01845</name>
</gene>
<dbReference type="Proteomes" id="UP001213431">
    <property type="component" value="Unassembled WGS sequence"/>
</dbReference>
<dbReference type="EMBL" id="JAQPYW010000024">
    <property type="protein sequence ID" value="MDC7156631.1"/>
    <property type="molecule type" value="Genomic_DNA"/>
</dbReference>
<comment type="caution">
    <text evidence="1">The sequence shown here is derived from an EMBL/GenBank/DDBJ whole genome shotgun (WGS) entry which is preliminary data.</text>
</comment>
<keyword evidence="2" id="KW-1185">Reference proteome</keyword>
<evidence type="ECO:0000313" key="1">
    <source>
        <dbReference type="EMBL" id="MDC7156631.1"/>
    </source>
</evidence>
<reference evidence="1" key="1">
    <citation type="submission" date="2023-01" db="EMBL/GenBank/DDBJ databases">
        <title>Exploring GABA producing Bacteroides strains toward improving mental health.</title>
        <authorList>
            <person name="Yousuf B."/>
            <person name="Bouhlel N.E."/>
            <person name="Mottawea W."/>
            <person name="Hammami R."/>
        </authorList>
    </citation>
    <scope>NUCLEOTIDE SEQUENCE</scope>
    <source>
        <strain evidence="1">UO.H1049</strain>
    </source>
</reference>
<evidence type="ECO:0000313" key="2">
    <source>
        <dbReference type="Proteomes" id="UP001213431"/>
    </source>
</evidence>
<sequence>MPVPRKIIGTCCHQGKDTFYRYLNTPTTSWRKLLYRITLSFIRVCASQKSDQSTSGPRCLIFDDTLLPKTGKKAEGITKVYDHVVGKMRLGYKLLGMVYFDGTSSILSDFSLHHEPGKKKDGGLSRQEKKEQYKKSRPDKSYGQLRKKELSMSKIESMKNMLCRAFKEKINVDYVLMDSWFTCYDLISHVVSLWKKQVHVIGRCKIDLTKYEVHGKKRTAQELVLQYGRNPHYCRKTKSSYIRLKAKLNGMPVNLFLIHYRKHEQWTMILTTDLSLRYRQAFELYQIRWNIEILWKDCKKYLELGKYQGRDLDGQIADCTIVFIIHQILTLEKRFSYYETIGEVFKGAQEEACILTLWERILAIIYRMINEYSLLCDEGNEVQINQTIFASFIRKEINQETHKNEIGEKNKHLSFF</sequence>
<name>A0ACC6CZP3_9BACT</name>